<protein>
    <submittedName>
        <fullName evidence="7">L-glutamine:2-deoxy-scyllo-inosose aminotransferase</fullName>
        <ecNumber evidence="7">2.6.1.100</ecNumber>
    </submittedName>
</protein>
<evidence type="ECO:0000256" key="6">
    <source>
        <dbReference type="SAM" id="MobiDB-lite"/>
    </source>
</evidence>
<reference evidence="7 8" key="1">
    <citation type="submission" date="2019-08" db="EMBL/GenBank/DDBJ databases">
        <title>Deep-cultivation of Planctomycetes and their phenomic and genomic characterization uncovers novel biology.</title>
        <authorList>
            <person name="Wiegand S."/>
            <person name="Jogler M."/>
            <person name="Boedeker C."/>
            <person name="Pinto D."/>
            <person name="Vollmers J."/>
            <person name="Rivas-Marin E."/>
            <person name="Kohn T."/>
            <person name="Peeters S.H."/>
            <person name="Heuer A."/>
            <person name="Rast P."/>
            <person name="Oberbeckmann S."/>
            <person name="Bunk B."/>
            <person name="Jeske O."/>
            <person name="Meyerdierks A."/>
            <person name="Storesund J.E."/>
            <person name="Kallscheuer N."/>
            <person name="Luecker S."/>
            <person name="Lage O.M."/>
            <person name="Pohl T."/>
            <person name="Merkel B.J."/>
            <person name="Hornburger P."/>
            <person name="Mueller R.-W."/>
            <person name="Bruemmer F."/>
            <person name="Labrenz M."/>
            <person name="Spormann A.M."/>
            <person name="Op den Camp H."/>
            <person name="Overmann J."/>
            <person name="Amann R."/>
            <person name="Jetten M.S.M."/>
            <person name="Mascher T."/>
            <person name="Medema M.H."/>
            <person name="Devos D.P."/>
            <person name="Kaster A.-K."/>
            <person name="Ovreas L."/>
            <person name="Rohde M."/>
            <person name="Galperin M.Y."/>
            <person name="Jogler C."/>
        </authorList>
    </citation>
    <scope>NUCLEOTIDE SEQUENCE [LARGE SCALE GENOMIC DNA]</scope>
    <source>
        <strain evidence="7 8">UC8</strain>
    </source>
</reference>
<dbReference type="Gene3D" id="3.40.640.10">
    <property type="entry name" value="Type I PLP-dependent aspartate aminotransferase-like (Major domain)"/>
    <property type="match status" value="1"/>
</dbReference>
<comment type="similarity">
    <text evidence="2 5">Belongs to the DegT/DnrJ/EryC1 family.</text>
</comment>
<dbReference type="InterPro" id="IPR015421">
    <property type="entry name" value="PyrdxlP-dep_Trfase_major"/>
</dbReference>
<dbReference type="PIRSF" id="PIRSF000390">
    <property type="entry name" value="PLP_StrS"/>
    <property type="match status" value="1"/>
</dbReference>
<evidence type="ECO:0000256" key="1">
    <source>
        <dbReference type="ARBA" id="ARBA00022898"/>
    </source>
</evidence>
<dbReference type="PANTHER" id="PTHR30244">
    <property type="entry name" value="TRANSAMINASE"/>
    <property type="match status" value="1"/>
</dbReference>
<gene>
    <name evidence="7" type="primary">btrR</name>
    <name evidence="7" type="ORF">UC8_42430</name>
</gene>
<evidence type="ECO:0000256" key="2">
    <source>
        <dbReference type="ARBA" id="ARBA00037999"/>
    </source>
</evidence>
<dbReference type="InterPro" id="IPR000653">
    <property type="entry name" value="DegT/StrS_aminotransferase"/>
</dbReference>
<dbReference type="Proteomes" id="UP000325286">
    <property type="component" value="Chromosome"/>
</dbReference>
<dbReference type="PANTHER" id="PTHR30244:SF36">
    <property type="entry name" value="3-OXO-GLUCOSE-6-PHOSPHATE:GLUTAMATE AMINOTRANSFERASE"/>
    <property type="match status" value="1"/>
</dbReference>
<feature type="active site" description="Proton acceptor" evidence="3">
    <location>
        <position position="209"/>
    </location>
</feature>
<keyword evidence="1 4" id="KW-0663">Pyridoxal phosphate</keyword>
<organism evidence="7 8">
    <name type="scientific">Roseimaritima ulvae</name>
    <dbReference type="NCBI Taxonomy" id="980254"/>
    <lineage>
        <taxon>Bacteria</taxon>
        <taxon>Pseudomonadati</taxon>
        <taxon>Planctomycetota</taxon>
        <taxon>Planctomycetia</taxon>
        <taxon>Pirellulales</taxon>
        <taxon>Pirellulaceae</taxon>
        <taxon>Roseimaritima</taxon>
    </lineage>
</organism>
<keyword evidence="8" id="KW-1185">Reference proteome</keyword>
<dbReference type="SUPFAM" id="SSF53383">
    <property type="entry name" value="PLP-dependent transferases"/>
    <property type="match status" value="1"/>
</dbReference>
<dbReference type="GO" id="GO:0030170">
    <property type="term" value="F:pyridoxal phosphate binding"/>
    <property type="evidence" value="ECO:0007669"/>
    <property type="project" value="TreeGrafter"/>
</dbReference>
<dbReference type="RefSeq" id="WP_068136719.1">
    <property type="nucleotide sequence ID" value="NZ_CP042914.1"/>
</dbReference>
<evidence type="ECO:0000313" key="7">
    <source>
        <dbReference type="EMBL" id="QEG42209.1"/>
    </source>
</evidence>
<dbReference type="AlphaFoldDB" id="A0A5B9QWC4"/>
<feature type="compositionally biased region" description="Pro residues" evidence="6">
    <location>
        <begin position="22"/>
        <end position="34"/>
    </location>
</feature>
<sequence>MPQDPALPTEPSPEGSSSDQPPGEPLPPRWPDWPPNWPEIQKSVASVLRDGQWGHYHAKVTRRLTEQIAEQFGSPHVQLCCSGTAAIELSLRAAGLKAGDEVILAAFDFPGNLRTIELLGLRPVLVDCQADSASIDCQEVMRAASVHTRAVIVSHLYGTMVDLTELRAWADDQDIILVEDACHCPGATVAGKVAATAGHVGVLSFGGSKTLTSGNGGAILTADPRLAQRAQMIAHRPSDATPLSALQAAALLPQLTRLDEQATRRRQAAAQLTQLIDSLAAQGFANLRPAAAGSQPDYYKFAFLAPSETVRNRVVAAAEANGFPLRAAYRSSSRVSPRRCRRPETLPHAERLGKCLLTIDHPVLAADPEQYQAIETLLRQLLAAQQ</sequence>
<dbReference type="InterPro" id="IPR015422">
    <property type="entry name" value="PyrdxlP-dep_Trfase_small"/>
</dbReference>
<dbReference type="Pfam" id="PF01041">
    <property type="entry name" value="DegT_DnrJ_EryC1"/>
    <property type="match status" value="1"/>
</dbReference>
<dbReference type="GO" id="GO:0008483">
    <property type="term" value="F:transaminase activity"/>
    <property type="evidence" value="ECO:0007669"/>
    <property type="project" value="UniProtKB-KW"/>
</dbReference>
<dbReference type="OrthoDB" id="257609at2"/>
<dbReference type="GO" id="GO:0000271">
    <property type="term" value="P:polysaccharide biosynthetic process"/>
    <property type="evidence" value="ECO:0007669"/>
    <property type="project" value="TreeGrafter"/>
</dbReference>
<evidence type="ECO:0000256" key="5">
    <source>
        <dbReference type="RuleBase" id="RU004508"/>
    </source>
</evidence>
<name>A0A5B9QWC4_9BACT</name>
<evidence type="ECO:0000256" key="4">
    <source>
        <dbReference type="PIRSR" id="PIRSR000390-2"/>
    </source>
</evidence>
<accession>A0A5B9QWC4</accession>
<feature type="modified residue" description="N6-(pyridoxal phosphate)lysine" evidence="4">
    <location>
        <position position="209"/>
    </location>
</feature>
<keyword evidence="7" id="KW-0032">Aminotransferase</keyword>
<evidence type="ECO:0000256" key="3">
    <source>
        <dbReference type="PIRSR" id="PIRSR000390-1"/>
    </source>
</evidence>
<dbReference type="InterPro" id="IPR015424">
    <property type="entry name" value="PyrdxlP-dep_Trfase"/>
</dbReference>
<dbReference type="EC" id="2.6.1.100" evidence="7"/>
<dbReference type="KEGG" id="rul:UC8_42430"/>
<feature type="region of interest" description="Disordered" evidence="6">
    <location>
        <begin position="1"/>
        <end position="34"/>
    </location>
</feature>
<keyword evidence="7" id="KW-0808">Transferase</keyword>
<dbReference type="EMBL" id="CP042914">
    <property type="protein sequence ID" value="QEG42209.1"/>
    <property type="molecule type" value="Genomic_DNA"/>
</dbReference>
<evidence type="ECO:0000313" key="8">
    <source>
        <dbReference type="Proteomes" id="UP000325286"/>
    </source>
</evidence>
<dbReference type="Gene3D" id="3.90.1150.10">
    <property type="entry name" value="Aspartate Aminotransferase, domain 1"/>
    <property type="match status" value="1"/>
</dbReference>
<proteinExistence type="inferred from homology"/>